<organism evidence="5 6">
    <name type="scientific">Spinacia oleracea</name>
    <name type="common">Spinach</name>
    <dbReference type="NCBI Taxonomy" id="3562"/>
    <lineage>
        <taxon>Eukaryota</taxon>
        <taxon>Viridiplantae</taxon>
        <taxon>Streptophyta</taxon>
        <taxon>Embryophyta</taxon>
        <taxon>Tracheophyta</taxon>
        <taxon>Spermatophyta</taxon>
        <taxon>Magnoliopsida</taxon>
        <taxon>eudicotyledons</taxon>
        <taxon>Gunneridae</taxon>
        <taxon>Pentapetalae</taxon>
        <taxon>Caryophyllales</taxon>
        <taxon>Chenopodiaceae</taxon>
        <taxon>Chenopodioideae</taxon>
        <taxon>Anserineae</taxon>
        <taxon>Spinacia</taxon>
    </lineage>
</organism>
<dbReference type="PANTHER" id="PTHR32099:SF51">
    <property type="entry name" value="CYSTEINE-RICH RECEPTOR-LIKE PROTEIN KINASE 25 ISOFORM X1"/>
    <property type="match status" value="1"/>
</dbReference>
<evidence type="ECO:0000256" key="1">
    <source>
        <dbReference type="ARBA" id="ARBA00022729"/>
    </source>
</evidence>
<dbReference type="CDD" id="cd23509">
    <property type="entry name" value="Gnk2-like"/>
    <property type="match status" value="2"/>
</dbReference>
<proteinExistence type="predicted"/>
<sequence length="300" mass="33820">MAWQIISSLILLFSTTLSLVTPTYASSQEDPVFLLRNCGLTSGNYTENSPYHSNLLDAFSNLTSLSSFNAFSKVTVDADEDDTSKVYALYDCRNDLTLRTCHNCIQTATEKLLQECTTKEAIVMYEECMLRYANRQIFAEVELKPFYNDCEISIPDGGELNRIVETTIKGLIDEATSENSSGYFATREKTYFEYQKVYSLVQCTPDLSKEQCKECLVDALNHTLDCANASLMISYHHVPSCQMRYDVVRHFFNLSTSTVSVSPMASPPISSPQLKTGHGVQRLISIQNFVIVFFIVFCLM</sequence>
<gene>
    <name evidence="6" type="primary">LOC110789239</name>
</gene>
<dbReference type="RefSeq" id="XP_021849578.1">
    <property type="nucleotide sequence ID" value="XM_021993886.2"/>
</dbReference>
<evidence type="ECO:0000313" key="6">
    <source>
        <dbReference type="RefSeq" id="XP_021849578.1"/>
    </source>
</evidence>
<evidence type="ECO:0000313" key="5">
    <source>
        <dbReference type="Proteomes" id="UP000813463"/>
    </source>
</evidence>
<feature type="domain" description="Gnk2-homologous" evidence="4">
    <location>
        <begin position="142"/>
        <end position="250"/>
    </location>
</feature>
<dbReference type="Pfam" id="PF01657">
    <property type="entry name" value="Stress-antifung"/>
    <property type="match status" value="2"/>
</dbReference>
<dbReference type="Gene3D" id="3.30.430.20">
    <property type="entry name" value="Gnk2 domain, C-X8-C-X2-C motif"/>
    <property type="match status" value="2"/>
</dbReference>
<reference evidence="6" key="2">
    <citation type="submission" date="2025-08" db="UniProtKB">
        <authorList>
            <consortium name="RefSeq"/>
        </authorList>
    </citation>
    <scope>IDENTIFICATION</scope>
    <source>
        <tissue evidence="6">Leaf</tissue>
    </source>
</reference>
<dbReference type="KEGG" id="soe:110789239"/>
<feature type="domain" description="Gnk2-homologous" evidence="4">
    <location>
        <begin position="33"/>
        <end position="137"/>
    </location>
</feature>
<keyword evidence="2" id="KW-0677">Repeat</keyword>
<reference evidence="5" key="1">
    <citation type="journal article" date="2021" name="Nat. Commun.">
        <title>Genomic analyses provide insights into spinach domestication and the genetic basis of agronomic traits.</title>
        <authorList>
            <person name="Cai X."/>
            <person name="Sun X."/>
            <person name="Xu C."/>
            <person name="Sun H."/>
            <person name="Wang X."/>
            <person name="Ge C."/>
            <person name="Zhang Z."/>
            <person name="Wang Q."/>
            <person name="Fei Z."/>
            <person name="Jiao C."/>
            <person name="Wang Q."/>
        </authorList>
    </citation>
    <scope>NUCLEOTIDE SEQUENCE [LARGE SCALE GENOMIC DNA]</scope>
    <source>
        <strain evidence="5">cv. Varoflay</strain>
    </source>
</reference>
<dbReference type="PROSITE" id="PS51473">
    <property type="entry name" value="GNK2"/>
    <property type="match status" value="2"/>
</dbReference>
<dbReference type="InterPro" id="IPR002902">
    <property type="entry name" value="GNK2"/>
</dbReference>
<evidence type="ECO:0000259" key="4">
    <source>
        <dbReference type="PROSITE" id="PS51473"/>
    </source>
</evidence>
<dbReference type="OrthoDB" id="1909574at2759"/>
<protein>
    <submittedName>
        <fullName evidence="6">Cysteine-rich receptor-like protein kinase 25</fullName>
    </submittedName>
</protein>
<feature type="signal peptide" evidence="3">
    <location>
        <begin position="1"/>
        <end position="25"/>
    </location>
</feature>
<dbReference type="PANTHER" id="PTHR32099">
    <property type="entry name" value="CYSTEINE-RICH REPEAT SECRETORY PROTEIN"/>
    <property type="match status" value="1"/>
</dbReference>
<dbReference type="AlphaFoldDB" id="A0A9R0JWX0"/>
<evidence type="ECO:0000256" key="2">
    <source>
        <dbReference type="ARBA" id="ARBA00022737"/>
    </source>
</evidence>
<accession>A0A9R0JWX0</accession>
<dbReference type="Proteomes" id="UP000813463">
    <property type="component" value="Chromosome 1"/>
</dbReference>
<name>A0A9R0JWX0_SPIOL</name>
<dbReference type="GeneID" id="110789239"/>
<evidence type="ECO:0000256" key="3">
    <source>
        <dbReference type="SAM" id="SignalP"/>
    </source>
</evidence>
<keyword evidence="1 3" id="KW-0732">Signal</keyword>
<feature type="chain" id="PRO_5040117608" evidence="3">
    <location>
        <begin position="26"/>
        <end position="300"/>
    </location>
</feature>
<dbReference type="InterPro" id="IPR038408">
    <property type="entry name" value="GNK2_sf"/>
</dbReference>
<keyword evidence="5" id="KW-1185">Reference proteome</keyword>